<evidence type="ECO:0000256" key="1">
    <source>
        <dbReference type="SAM" id="MobiDB-lite"/>
    </source>
</evidence>
<evidence type="ECO:0000313" key="3">
    <source>
        <dbReference type="Proteomes" id="UP000494363"/>
    </source>
</evidence>
<proteinExistence type="predicted"/>
<gene>
    <name evidence="2" type="ORF">LMG29542_06820</name>
</gene>
<protein>
    <submittedName>
        <fullName evidence="2">Uncharacterized protein</fullName>
    </submittedName>
</protein>
<accession>A0A6J5F4F1</accession>
<sequence length="415" mass="45877">MTAMKIVSKLAQHVAQALEQQTASARRVAMSVPQRGMDARLLALTNMRAPMAMPKPESARMPRPLPMPPVARFTSPPLSLYPAHVASLLPAFNASMTSHNPLPAGPPSFPGQSPFNRQAIASPPATDPSPLMHRPITAQTPWPARPAHEAEPLDAAEEETHLQQALRLSLECQPDRPHAATVAQPQVDTSHATVAKKKNSVDAFLEDIMTNPPPPQRLEGATKFEQLPDDIRQAYGDNEFLYLQELTITHTSTSHIEEVLKRHSMRLVKNDGTTMRLGKSKVANDDMRARNNCLLISLLQHVTGNYTRTHDRIAHQYRLALASLAHNPLGRDEKVSASNHAVSTLVDWINNRSDFSRKLQVSVVTQIGDQVFIDKIPPRKDHDKKDAVGTAFEDSQLHKVVIVDCGTHFEAVCHE</sequence>
<name>A0A6J5F4F1_9BURK</name>
<feature type="region of interest" description="Disordered" evidence="1">
    <location>
        <begin position="143"/>
        <end position="162"/>
    </location>
</feature>
<dbReference type="EMBL" id="CADIKH010000057">
    <property type="protein sequence ID" value="CAB3772195.1"/>
    <property type="molecule type" value="Genomic_DNA"/>
</dbReference>
<keyword evidence="3" id="KW-1185">Reference proteome</keyword>
<reference evidence="2 3" key="1">
    <citation type="submission" date="2020-04" db="EMBL/GenBank/DDBJ databases">
        <authorList>
            <person name="De Canck E."/>
        </authorList>
    </citation>
    <scope>NUCLEOTIDE SEQUENCE [LARGE SCALE GENOMIC DNA]</scope>
    <source>
        <strain evidence="2 3">LMG 29542</strain>
    </source>
</reference>
<dbReference type="AlphaFoldDB" id="A0A6J5F4F1"/>
<evidence type="ECO:0000313" key="2">
    <source>
        <dbReference type="EMBL" id="CAB3772195.1"/>
    </source>
</evidence>
<dbReference type="Proteomes" id="UP000494363">
    <property type="component" value="Unassembled WGS sequence"/>
</dbReference>
<organism evidence="2 3">
    <name type="scientific">Paraburkholderia humisilvae</name>
    <dbReference type="NCBI Taxonomy" id="627669"/>
    <lineage>
        <taxon>Bacteria</taxon>
        <taxon>Pseudomonadati</taxon>
        <taxon>Pseudomonadota</taxon>
        <taxon>Betaproteobacteria</taxon>
        <taxon>Burkholderiales</taxon>
        <taxon>Burkholderiaceae</taxon>
        <taxon>Paraburkholderia</taxon>
    </lineage>
</organism>